<comment type="caution">
    <text evidence="1">The sequence shown here is derived from an EMBL/GenBank/DDBJ whole genome shotgun (WGS) entry which is preliminary data.</text>
</comment>
<dbReference type="AlphaFoldDB" id="A0A9D3UKW6"/>
<dbReference type="EMBL" id="JAIQCV010000011">
    <property type="protein sequence ID" value="KAH1047112.1"/>
    <property type="molecule type" value="Genomic_DNA"/>
</dbReference>
<evidence type="ECO:0000313" key="2">
    <source>
        <dbReference type="Proteomes" id="UP000828251"/>
    </source>
</evidence>
<evidence type="ECO:0000313" key="1">
    <source>
        <dbReference type="EMBL" id="KAH1047112.1"/>
    </source>
</evidence>
<sequence>LKIAPTPLLNILTENKLNENNSKKWKMNLIIVLRCDKLKTVLDNKWPSTTQVGAKKCWEEFDEITHCFMLTSVTSTLYKQLESCKTAKAILDKLEDMVRGQVALAR</sequence>
<dbReference type="OrthoDB" id="1920930at2759"/>
<feature type="non-terminal residue" evidence="1">
    <location>
        <position position="1"/>
    </location>
</feature>
<proteinExistence type="predicted"/>
<dbReference type="Proteomes" id="UP000828251">
    <property type="component" value="Unassembled WGS sequence"/>
</dbReference>
<reference evidence="1 2" key="1">
    <citation type="journal article" date="2021" name="Plant Biotechnol. J.">
        <title>Multi-omics assisted identification of the key and species-specific regulatory components of drought-tolerant mechanisms in Gossypium stocksii.</title>
        <authorList>
            <person name="Yu D."/>
            <person name="Ke L."/>
            <person name="Zhang D."/>
            <person name="Wu Y."/>
            <person name="Sun Y."/>
            <person name="Mei J."/>
            <person name="Sun J."/>
            <person name="Sun Y."/>
        </authorList>
    </citation>
    <scope>NUCLEOTIDE SEQUENCE [LARGE SCALE GENOMIC DNA]</scope>
    <source>
        <strain evidence="2">cv. E1</strain>
        <tissue evidence="1">Leaf</tissue>
    </source>
</reference>
<organism evidence="1 2">
    <name type="scientific">Gossypium stocksii</name>
    <dbReference type="NCBI Taxonomy" id="47602"/>
    <lineage>
        <taxon>Eukaryota</taxon>
        <taxon>Viridiplantae</taxon>
        <taxon>Streptophyta</taxon>
        <taxon>Embryophyta</taxon>
        <taxon>Tracheophyta</taxon>
        <taxon>Spermatophyta</taxon>
        <taxon>Magnoliopsida</taxon>
        <taxon>eudicotyledons</taxon>
        <taxon>Gunneridae</taxon>
        <taxon>Pentapetalae</taxon>
        <taxon>rosids</taxon>
        <taxon>malvids</taxon>
        <taxon>Malvales</taxon>
        <taxon>Malvaceae</taxon>
        <taxon>Malvoideae</taxon>
        <taxon>Gossypium</taxon>
    </lineage>
</organism>
<gene>
    <name evidence="1" type="ORF">J1N35_037896</name>
</gene>
<accession>A0A9D3UKW6</accession>
<protein>
    <submittedName>
        <fullName evidence="1">Uncharacterized protein</fullName>
    </submittedName>
</protein>
<name>A0A9D3UKW6_9ROSI</name>
<keyword evidence="2" id="KW-1185">Reference proteome</keyword>